<dbReference type="EMBL" id="MCGO01000014">
    <property type="protein sequence ID" value="ORY47444.1"/>
    <property type="molecule type" value="Genomic_DNA"/>
</dbReference>
<sequence length="577" mass="66125">METAYTPPPTPVNIRSGLRPTVGDSSFPVISQERRTFVDKSLLIAEVIDNASVVSLILRPRRFGKSLNLSMLKTFFDLEESGLNRVYFQDLLIERHRPDLFGWNGHFGQYPVVYLDLKDIRARTWSHMLNQIRGLLARTYTKFYYLLDSSALDDCEKKYFDRICEKDKTLNMAELNMCLQRLTEYLTRHHSQQCVVLVDEYDTPLQSAHPEGFYEDASLFFHSMFSMLLKGNGVNIYKAVLVGITHAAKSNLLSDTMIHTFKDYTFSDKFGFTSQEVGMLLKVHQPKMDMEAVKSWYCGYRSAYDLALFNPWSIMCLCSSFGGIIQNYWVESGSTARIIPLIASRGHHFKESLSMLLGHRISQNPIGIHLRVNDNLRYNLSLPKPEDEDIWTLLCFAGYLAMLKDGTFYIPNMEISIEWLDWVLPSVNPRYSFQNIVEHLICGDILEFARFLAEVVESSFSFFDGDGSSVVQTTQAFYNTFVLGIMVLGRDTGYDIESNDEDGRFGVLLRPQQHLPRDSLGIILEFKNARETEDADVVARQAFELIREKKDAKRFVDLENVCEVGIGLKGKMCSVQF</sequence>
<feature type="domain" description="AAA-ATPase-like" evidence="1">
    <location>
        <begin position="22"/>
        <end position="252"/>
    </location>
</feature>
<proteinExistence type="predicted"/>
<protein>
    <submittedName>
        <fullName evidence="2">DUF1703-domain-containing protein</fullName>
    </submittedName>
</protein>
<dbReference type="STRING" id="329046.A0A1Y2CKQ8"/>
<dbReference type="Pfam" id="PF09820">
    <property type="entry name" value="AAA-ATPase_like"/>
    <property type="match status" value="1"/>
</dbReference>
<dbReference type="Proteomes" id="UP000193642">
    <property type="component" value="Unassembled WGS sequence"/>
</dbReference>
<dbReference type="InterPro" id="IPR012547">
    <property type="entry name" value="PDDEXK_9"/>
</dbReference>
<comment type="caution">
    <text evidence="2">The sequence shown here is derived from an EMBL/GenBank/DDBJ whole genome shotgun (WGS) entry which is preliminary data.</text>
</comment>
<organism evidence="2 3">
    <name type="scientific">Rhizoclosmatium globosum</name>
    <dbReference type="NCBI Taxonomy" id="329046"/>
    <lineage>
        <taxon>Eukaryota</taxon>
        <taxon>Fungi</taxon>
        <taxon>Fungi incertae sedis</taxon>
        <taxon>Chytridiomycota</taxon>
        <taxon>Chytridiomycota incertae sedis</taxon>
        <taxon>Chytridiomycetes</taxon>
        <taxon>Chytridiales</taxon>
        <taxon>Chytriomycetaceae</taxon>
        <taxon>Rhizoclosmatium</taxon>
    </lineage>
</organism>
<dbReference type="OrthoDB" id="2111466at2759"/>
<dbReference type="PANTHER" id="PTHR34825:SF1">
    <property type="entry name" value="AAA-ATPASE-LIKE DOMAIN-CONTAINING PROTEIN"/>
    <property type="match status" value="1"/>
</dbReference>
<name>A0A1Y2CKQ8_9FUNG</name>
<evidence type="ECO:0000259" key="1">
    <source>
        <dbReference type="Pfam" id="PF09820"/>
    </source>
</evidence>
<gene>
    <name evidence="2" type="ORF">BCR33DRAFT_848775</name>
</gene>
<evidence type="ECO:0000313" key="3">
    <source>
        <dbReference type="Proteomes" id="UP000193642"/>
    </source>
</evidence>
<accession>A0A1Y2CKQ8</accession>
<dbReference type="Pfam" id="PF08011">
    <property type="entry name" value="PDDEXK_9"/>
    <property type="match status" value="1"/>
</dbReference>
<dbReference type="InterPro" id="IPR018631">
    <property type="entry name" value="AAA-ATPase-like_dom"/>
</dbReference>
<dbReference type="PANTHER" id="PTHR34825">
    <property type="entry name" value="CONSERVED PROTEIN, WITH A WEAK D-GALACTARATE DEHYDRATASE/ALTRONATE HYDROLASE DOMAIN"/>
    <property type="match status" value="1"/>
</dbReference>
<dbReference type="AlphaFoldDB" id="A0A1Y2CKQ8"/>
<keyword evidence="3" id="KW-1185">Reference proteome</keyword>
<evidence type="ECO:0000313" key="2">
    <source>
        <dbReference type="EMBL" id="ORY47444.1"/>
    </source>
</evidence>
<reference evidence="2 3" key="1">
    <citation type="submission" date="2016-07" db="EMBL/GenBank/DDBJ databases">
        <title>Pervasive Adenine N6-methylation of Active Genes in Fungi.</title>
        <authorList>
            <consortium name="DOE Joint Genome Institute"/>
            <person name="Mondo S.J."/>
            <person name="Dannebaum R.O."/>
            <person name="Kuo R.C."/>
            <person name="Labutti K."/>
            <person name="Haridas S."/>
            <person name="Kuo A."/>
            <person name="Salamov A."/>
            <person name="Ahrendt S.R."/>
            <person name="Lipzen A."/>
            <person name="Sullivan W."/>
            <person name="Andreopoulos W.B."/>
            <person name="Clum A."/>
            <person name="Lindquist E."/>
            <person name="Daum C."/>
            <person name="Ramamoorthy G.K."/>
            <person name="Gryganskyi A."/>
            <person name="Culley D."/>
            <person name="Magnuson J.K."/>
            <person name="James T.Y."/>
            <person name="O'Malley M.A."/>
            <person name="Stajich J.E."/>
            <person name="Spatafora J.W."/>
            <person name="Visel A."/>
            <person name="Grigoriev I.V."/>
        </authorList>
    </citation>
    <scope>NUCLEOTIDE SEQUENCE [LARGE SCALE GENOMIC DNA]</scope>
    <source>
        <strain evidence="2 3">JEL800</strain>
    </source>
</reference>